<dbReference type="Gene3D" id="3.40.50.2000">
    <property type="entry name" value="Glycogen Phosphorylase B"/>
    <property type="match status" value="2"/>
</dbReference>
<dbReference type="Proteomes" id="UP000324678">
    <property type="component" value="Chromosome"/>
</dbReference>
<dbReference type="RefSeq" id="WP_149159580.1">
    <property type="nucleotide sequence ID" value="NZ_CP043505.1"/>
</dbReference>
<dbReference type="Pfam" id="PF13692">
    <property type="entry name" value="Glyco_trans_1_4"/>
    <property type="match status" value="1"/>
</dbReference>
<dbReference type="CDD" id="cd03794">
    <property type="entry name" value="GT4_WbuB-like"/>
    <property type="match status" value="1"/>
</dbReference>
<dbReference type="KEGG" id="ail:FLP10_03335"/>
<dbReference type="Pfam" id="PF13579">
    <property type="entry name" value="Glyco_trans_4_4"/>
    <property type="match status" value="1"/>
</dbReference>
<evidence type="ECO:0000256" key="1">
    <source>
        <dbReference type="ARBA" id="ARBA00021292"/>
    </source>
</evidence>
<evidence type="ECO:0000256" key="3">
    <source>
        <dbReference type="ARBA" id="ARBA00022679"/>
    </source>
</evidence>
<keyword evidence="2" id="KW-0328">Glycosyltransferase</keyword>
<dbReference type="InterPro" id="IPR028098">
    <property type="entry name" value="Glyco_trans_4-like_N"/>
</dbReference>
<dbReference type="SUPFAM" id="SSF53756">
    <property type="entry name" value="UDP-Glycosyltransferase/glycogen phosphorylase"/>
    <property type="match status" value="1"/>
</dbReference>
<organism evidence="5 6">
    <name type="scientific">Agromyces intestinalis</name>
    <dbReference type="NCBI Taxonomy" id="2592652"/>
    <lineage>
        <taxon>Bacteria</taxon>
        <taxon>Bacillati</taxon>
        <taxon>Actinomycetota</taxon>
        <taxon>Actinomycetes</taxon>
        <taxon>Micrococcales</taxon>
        <taxon>Microbacteriaceae</taxon>
        <taxon>Agromyces</taxon>
    </lineage>
</organism>
<keyword evidence="3 5" id="KW-0808">Transferase</keyword>
<accession>A0A5C1YEW2</accession>
<evidence type="ECO:0000256" key="2">
    <source>
        <dbReference type="ARBA" id="ARBA00022676"/>
    </source>
</evidence>
<protein>
    <recommendedName>
        <fullName evidence="1">D-inositol 3-phosphate glycosyltransferase</fullName>
    </recommendedName>
</protein>
<sequence length="384" mass="40491">MRVTLVSRIFSPEPAAASFRLRALTAALAVSGDEVRVLTTTPPPGAPADEPVPGVEVRRAPVLRDRTGYVRGYASYLSFDVPAFFRVLFGRRADAIVVEPPPTTGFVVRIAAAIRRVPYVYYAADVWSDAAASTGAPSFVVRTVRAMERFALRGAGAVIAVTEGVGERVGELAPKARVEVVRNGIDTEVFRPVEASVPRAAVAVYAGTTSEWQGADLFIRAMPAVRARVPEAVLVFLGQGSAWRELEQLAATIAPGAVEFHPPVAAAEASRRLADARAGLVSLKPGIGYDFAVPTKILATAATGTPVVLAGPRGPAAEMVRRGALGDAVDYDVHAVAERLAARLADDAPAAERDDRVRWVRENASAAVSAGRAAAVVRTVGSRR</sequence>
<dbReference type="GO" id="GO:1901137">
    <property type="term" value="P:carbohydrate derivative biosynthetic process"/>
    <property type="evidence" value="ECO:0007669"/>
    <property type="project" value="UniProtKB-ARBA"/>
</dbReference>
<gene>
    <name evidence="5" type="ORF">FLP10_03335</name>
</gene>
<evidence type="ECO:0000313" key="6">
    <source>
        <dbReference type="Proteomes" id="UP000324678"/>
    </source>
</evidence>
<evidence type="ECO:0000259" key="4">
    <source>
        <dbReference type="Pfam" id="PF13579"/>
    </source>
</evidence>
<name>A0A5C1YEW2_9MICO</name>
<dbReference type="OrthoDB" id="3657271at2"/>
<proteinExistence type="predicted"/>
<evidence type="ECO:0000313" key="5">
    <source>
        <dbReference type="EMBL" id="QEO13557.1"/>
    </source>
</evidence>
<dbReference type="GO" id="GO:0016758">
    <property type="term" value="F:hexosyltransferase activity"/>
    <property type="evidence" value="ECO:0007669"/>
    <property type="project" value="TreeGrafter"/>
</dbReference>
<keyword evidence="6" id="KW-1185">Reference proteome</keyword>
<dbReference type="PANTHER" id="PTHR45947:SF3">
    <property type="entry name" value="SULFOQUINOVOSYL TRANSFERASE SQD2"/>
    <property type="match status" value="1"/>
</dbReference>
<feature type="domain" description="Glycosyltransferase subfamily 4-like N-terminal" evidence="4">
    <location>
        <begin position="20"/>
        <end position="184"/>
    </location>
</feature>
<reference evidence="5 6" key="1">
    <citation type="submission" date="2019-09" db="EMBL/GenBank/DDBJ databases">
        <title>Genome sequencing of strain KACC 19306.</title>
        <authorList>
            <person name="Heo J."/>
            <person name="Kim S.-J."/>
            <person name="Kim J.-S."/>
            <person name="Hong S.-B."/>
            <person name="Kwon S.-W."/>
        </authorList>
    </citation>
    <scope>NUCLEOTIDE SEQUENCE [LARGE SCALE GENOMIC DNA]</scope>
    <source>
        <strain evidence="5 6">KACC 19306</strain>
    </source>
</reference>
<dbReference type="InterPro" id="IPR050194">
    <property type="entry name" value="Glycosyltransferase_grp1"/>
</dbReference>
<dbReference type="AlphaFoldDB" id="A0A5C1YEW2"/>
<dbReference type="EMBL" id="CP043505">
    <property type="protein sequence ID" value="QEO13557.1"/>
    <property type="molecule type" value="Genomic_DNA"/>
</dbReference>
<dbReference type="PANTHER" id="PTHR45947">
    <property type="entry name" value="SULFOQUINOVOSYL TRANSFERASE SQD2"/>
    <property type="match status" value="1"/>
</dbReference>